<comment type="similarity">
    <text evidence="2">Belongs to the cytochrome ubiquinol oxidase subunit 2 family.</text>
</comment>
<reference evidence="13" key="1">
    <citation type="submission" date="2022-08" db="EMBL/GenBank/DDBJ databases">
        <title>Alicyclobacillus fastidiosus DSM 17978, complete genome.</title>
        <authorList>
            <person name="Wang Q."/>
            <person name="Cai R."/>
            <person name="Wang Z."/>
        </authorList>
    </citation>
    <scope>NUCLEOTIDE SEQUENCE</scope>
    <source>
        <strain evidence="13">DSM 17978</strain>
    </source>
</reference>
<feature type="transmembrane region" description="Helical" evidence="12">
    <location>
        <begin position="114"/>
        <end position="133"/>
    </location>
</feature>
<sequence length="337" mass="37991">MTLNSLWFALIVILFTGFFVLEGFDFGVGILAPFVGKSDKERRLLYNSIGPFWDGNEVWLIAAGGAMFAAFPQWYATLFSGFYIPLFLLVIALIARGVGLEYRSKLPAQHWRKAWDTAIFGGSLLPPIIWGIALANMMKGVPIDAHMNDVGSLWGLVNLYSVVCAIAMMLLFATHGALFLTLKTTGKIQERARKAARRIGFLATISMLIFVILSFFDSNIFLKTRIDPIVIAVLAGISLISVPFFIRAKKDGWAFLMTSFTIIFSTVMVFIDLFPRVMVSSLNLKWSLTIYNASSNPYSLRVMTWIGLTLLPIIIGYTIWTFWTFRKRLSLHDQMEY</sequence>
<comment type="subcellular location">
    <subcellularLocation>
        <location evidence="1">Cell membrane</location>
        <topology evidence="1">Multi-pass membrane protein</topology>
    </subcellularLocation>
</comment>
<evidence type="ECO:0000256" key="12">
    <source>
        <dbReference type="SAM" id="Phobius"/>
    </source>
</evidence>
<feature type="transmembrane region" description="Helical" evidence="12">
    <location>
        <begin position="6"/>
        <end position="36"/>
    </location>
</feature>
<evidence type="ECO:0000313" key="13">
    <source>
        <dbReference type="EMBL" id="WAH40686.1"/>
    </source>
</evidence>
<keyword evidence="8" id="KW-0249">Electron transport</keyword>
<dbReference type="InterPro" id="IPR003317">
    <property type="entry name" value="Cyt-d_oxidase_su2"/>
</dbReference>
<evidence type="ECO:0000256" key="1">
    <source>
        <dbReference type="ARBA" id="ARBA00004651"/>
    </source>
</evidence>
<evidence type="ECO:0000313" key="14">
    <source>
        <dbReference type="Proteomes" id="UP001164761"/>
    </source>
</evidence>
<gene>
    <name evidence="13" type="primary">cydB</name>
    <name evidence="13" type="ORF">NZD89_20630</name>
</gene>
<evidence type="ECO:0000256" key="8">
    <source>
        <dbReference type="ARBA" id="ARBA00022982"/>
    </source>
</evidence>
<protein>
    <submittedName>
        <fullName evidence="13">Cytochrome d ubiquinol oxidase subunit II</fullName>
    </submittedName>
</protein>
<feature type="transmembrane region" description="Helical" evidence="12">
    <location>
        <begin position="228"/>
        <end position="246"/>
    </location>
</feature>
<feature type="transmembrane region" description="Helical" evidence="12">
    <location>
        <begin position="253"/>
        <end position="274"/>
    </location>
</feature>
<dbReference type="PANTHER" id="PTHR43141">
    <property type="entry name" value="CYTOCHROME BD2 SUBUNIT II"/>
    <property type="match status" value="1"/>
</dbReference>
<name>A0ABY6ZEL6_9BACL</name>
<evidence type="ECO:0000256" key="4">
    <source>
        <dbReference type="ARBA" id="ARBA00022475"/>
    </source>
</evidence>
<keyword evidence="10" id="KW-0408">Iron</keyword>
<dbReference type="NCBIfam" id="TIGR00203">
    <property type="entry name" value="cydB"/>
    <property type="match status" value="1"/>
</dbReference>
<evidence type="ECO:0000256" key="3">
    <source>
        <dbReference type="ARBA" id="ARBA00022448"/>
    </source>
</evidence>
<keyword evidence="7" id="KW-0479">Metal-binding</keyword>
<feature type="transmembrane region" description="Helical" evidence="12">
    <location>
        <begin position="82"/>
        <end position="102"/>
    </location>
</feature>
<keyword evidence="3" id="KW-0813">Transport</keyword>
<evidence type="ECO:0000256" key="5">
    <source>
        <dbReference type="ARBA" id="ARBA00022617"/>
    </source>
</evidence>
<feature type="transmembrane region" description="Helical" evidence="12">
    <location>
        <begin position="199"/>
        <end position="216"/>
    </location>
</feature>
<feature type="transmembrane region" description="Helical" evidence="12">
    <location>
        <begin position="302"/>
        <end position="325"/>
    </location>
</feature>
<dbReference type="EMBL" id="CP104067">
    <property type="protein sequence ID" value="WAH40686.1"/>
    <property type="molecule type" value="Genomic_DNA"/>
</dbReference>
<dbReference type="Pfam" id="PF02322">
    <property type="entry name" value="Cyt_bd_oxida_II"/>
    <property type="match status" value="1"/>
</dbReference>
<keyword evidence="5" id="KW-0349">Heme</keyword>
<organism evidence="13 14">
    <name type="scientific">Alicyclobacillus fastidiosus</name>
    <dbReference type="NCBI Taxonomy" id="392011"/>
    <lineage>
        <taxon>Bacteria</taxon>
        <taxon>Bacillati</taxon>
        <taxon>Bacillota</taxon>
        <taxon>Bacilli</taxon>
        <taxon>Bacillales</taxon>
        <taxon>Alicyclobacillaceae</taxon>
        <taxon>Alicyclobacillus</taxon>
    </lineage>
</organism>
<dbReference type="RefSeq" id="WP_268004583.1">
    <property type="nucleotide sequence ID" value="NZ_CP104067.1"/>
</dbReference>
<evidence type="ECO:0000256" key="7">
    <source>
        <dbReference type="ARBA" id="ARBA00022723"/>
    </source>
</evidence>
<accession>A0ABY6ZEL6</accession>
<dbReference type="PIRSF" id="PIRSF000267">
    <property type="entry name" value="Cyt_oxidse_sub2"/>
    <property type="match status" value="1"/>
</dbReference>
<keyword evidence="6 12" id="KW-0812">Transmembrane</keyword>
<keyword evidence="11 12" id="KW-0472">Membrane</keyword>
<dbReference type="PANTHER" id="PTHR43141:SF5">
    <property type="entry name" value="CYTOCHROME BD-I UBIQUINOL OXIDASE SUBUNIT 2"/>
    <property type="match status" value="1"/>
</dbReference>
<keyword evidence="4" id="KW-1003">Cell membrane</keyword>
<proteinExistence type="inferred from homology"/>
<keyword evidence="14" id="KW-1185">Reference proteome</keyword>
<evidence type="ECO:0000256" key="9">
    <source>
        <dbReference type="ARBA" id="ARBA00022989"/>
    </source>
</evidence>
<dbReference type="Proteomes" id="UP001164761">
    <property type="component" value="Chromosome"/>
</dbReference>
<evidence type="ECO:0000256" key="10">
    <source>
        <dbReference type="ARBA" id="ARBA00023004"/>
    </source>
</evidence>
<feature type="transmembrane region" description="Helical" evidence="12">
    <location>
        <begin position="153"/>
        <end position="178"/>
    </location>
</feature>
<keyword evidence="9 12" id="KW-1133">Transmembrane helix</keyword>
<evidence type="ECO:0000256" key="11">
    <source>
        <dbReference type="ARBA" id="ARBA00023136"/>
    </source>
</evidence>
<evidence type="ECO:0000256" key="2">
    <source>
        <dbReference type="ARBA" id="ARBA00007543"/>
    </source>
</evidence>
<evidence type="ECO:0000256" key="6">
    <source>
        <dbReference type="ARBA" id="ARBA00022692"/>
    </source>
</evidence>